<protein>
    <submittedName>
        <fullName evidence="2">Polymer-forming cytoskeletal protein</fullName>
    </submittedName>
</protein>
<dbReference type="InterPro" id="IPR007607">
    <property type="entry name" value="BacA/B"/>
</dbReference>
<dbReference type="Proteomes" id="UP000321933">
    <property type="component" value="Unassembled WGS sequence"/>
</dbReference>
<dbReference type="OrthoDB" id="5294247at2"/>
<dbReference type="AlphaFoldDB" id="A0A5C8ZPJ2"/>
<comment type="caution">
    <text evidence="2">The sequence shown here is derived from an EMBL/GenBank/DDBJ whole genome shotgun (WGS) entry which is preliminary data.</text>
</comment>
<organism evidence="2 3">
    <name type="scientific">Parahaliea aestuarii</name>
    <dbReference type="NCBI Taxonomy" id="1852021"/>
    <lineage>
        <taxon>Bacteria</taxon>
        <taxon>Pseudomonadati</taxon>
        <taxon>Pseudomonadota</taxon>
        <taxon>Gammaproteobacteria</taxon>
        <taxon>Cellvibrionales</taxon>
        <taxon>Halieaceae</taxon>
        <taxon>Parahaliea</taxon>
    </lineage>
</organism>
<name>A0A5C8ZPJ2_9GAMM</name>
<keyword evidence="3" id="KW-1185">Reference proteome</keyword>
<dbReference type="EMBL" id="VRYZ01000009">
    <property type="protein sequence ID" value="TXS89467.1"/>
    <property type="molecule type" value="Genomic_DNA"/>
</dbReference>
<evidence type="ECO:0000313" key="3">
    <source>
        <dbReference type="Proteomes" id="UP000321933"/>
    </source>
</evidence>
<evidence type="ECO:0000256" key="1">
    <source>
        <dbReference type="ARBA" id="ARBA00044755"/>
    </source>
</evidence>
<comment type="similarity">
    <text evidence="1">Belongs to the bactofilin family.</text>
</comment>
<proteinExistence type="inferred from homology"/>
<gene>
    <name evidence="2" type="ORF">FVW59_18320</name>
</gene>
<reference evidence="2 3" key="1">
    <citation type="submission" date="2019-08" db="EMBL/GenBank/DDBJ databases">
        <title>Parahaliea maris sp. nov., isolated from the surface seawater.</title>
        <authorList>
            <person name="Liu Y."/>
        </authorList>
    </citation>
    <scope>NUCLEOTIDE SEQUENCE [LARGE SCALE GENOMIC DNA]</scope>
    <source>
        <strain evidence="2 3">S2-26</strain>
    </source>
</reference>
<dbReference type="PANTHER" id="PTHR35024">
    <property type="entry name" value="HYPOTHETICAL CYTOSOLIC PROTEIN"/>
    <property type="match status" value="1"/>
</dbReference>
<dbReference type="RefSeq" id="WP_148065828.1">
    <property type="nucleotide sequence ID" value="NZ_VRYZ01000009.1"/>
</dbReference>
<accession>A0A5C8ZPJ2</accession>
<sequence>MWRSRKSAATTLVSRDTLITGDIHFSGMLDIEGTVHGNIIARPDSDALVRVIDGGCVEGEIRSPVVIVNGEVRGNVHASLHIELAPRARVSGDVYYALIEMAAGCAVNGQLVHTAALADARGEAESSNELTSGFTAATLAKVD</sequence>
<dbReference type="Pfam" id="PF04519">
    <property type="entry name" value="Bactofilin"/>
    <property type="match status" value="1"/>
</dbReference>
<dbReference type="PANTHER" id="PTHR35024:SF4">
    <property type="entry name" value="POLYMER-FORMING CYTOSKELETAL PROTEIN"/>
    <property type="match status" value="1"/>
</dbReference>
<evidence type="ECO:0000313" key="2">
    <source>
        <dbReference type="EMBL" id="TXS89467.1"/>
    </source>
</evidence>